<keyword evidence="2" id="KW-1185">Reference proteome</keyword>
<evidence type="ECO:0000313" key="1">
    <source>
        <dbReference type="EMBL" id="KAL0934420.1"/>
    </source>
</evidence>
<proteinExistence type="predicted"/>
<dbReference type="EMBL" id="VUJX02000007">
    <property type="protein sequence ID" value="KAL0934420.1"/>
    <property type="molecule type" value="Genomic_DNA"/>
</dbReference>
<sequence length="418" mass="45709">MAMHSPAMSLPADVLIRARAVETLYSGIPTQKAIAIRNGRIMAVSEDANQLDYLIGDKTIIINKPESTVLPAFNDTHTHLIFAGLSQFDVPVHDVRDLGELLGRLKHRAAVSSEGEWICTATDWQEFNLKEKRLPTLKELDTISTKHPIMVRRGGHNVVVNSVIIDMIGVTADTPSPPGGLIGKEKDGSLNGLFQDSALVLMESVKPSPNLEERIAGLEHASASYAATGTGCVRDCFVSLADLRVLKAAYDAGRLNVRVRALVPTLGCTTAAQVEELLEKMEQWRCLQNEQWLSVWGVKFLVDGGIEAAATKDPYVVVPPGQECCLPSGYHGITLWETSNLVEAMSVVITRAWKIGTHAYGDKAISQVLDVYEILLQRFPFLQIGSLVLEHGGLASEQQQQCYDPLDTPNRTHSVGRL</sequence>
<protein>
    <submittedName>
        <fullName evidence="1">Amidohydrolase</fullName>
    </submittedName>
</protein>
<gene>
    <name evidence="1" type="ORF">CTRU02_211219</name>
</gene>
<accession>A0ACC3YR61</accession>
<reference evidence="1 2" key="1">
    <citation type="journal article" date="2020" name="Phytopathology">
        <title>Genome Sequence Resources of Colletotrichum truncatum, C. plurivorum, C. musicola, and C. sojae: Four Species Pathogenic to Soybean (Glycine max).</title>
        <authorList>
            <person name="Rogerio F."/>
            <person name="Boufleur T.R."/>
            <person name="Ciampi-Guillardi M."/>
            <person name="Sukno S.A."/>
            <person name="Thon M.R."/>
            <person name="Massola Junior N.S."/>
            <person name="Baroncelli R."/>
        </authorList>
    </citation>
    <scope>NUCLEOTIDE SEQUENCE [LARGE SCALE GENOMIC DNA]</scope>
    <source>
        <strain evidence="1 2">CMES1059</strain>
    </source>
</reference>
<dbReference type="Proteomes" id="UP000805649">
    <property type="component" value="Unassembled WGS sequence"/>
</dbReference>
<evidence type="ECO:0000313" key="2">
    <source>
        <dbReference type="Proteomes" id="UP000805649"/>
    </source>
</evidence>
<comment type="caution">
    <text evidence="1">The sequence shown here is derived from an EMBL/GenBank/DDBJ whole genome shotgun (WGS) entry which is preliminary data.</text>
</comment>
<organism evidence="1 2">
    <name type="scientific">Colletotrichum truncatum</name>
    <name type="common">Anthracnose fungus</name>
    <name type="synonym">Colletotrichum capsici</name>
    <dbReference type="NCBI Taxonomy" id="5467"/>
    <lineage>
        <taxon>Eukaryota</taxon>
        <taxon>Fungi</taxon>
        <taxon>Dikarya</taxon>
        <taxon>Ascomycota</taxon>
        <taxon>Pezizomycotina</taxon>
        <taxon>Sordariomycetes</taxon>
        <taxon>Hypocreomycetidae</taxon>
        <taxon>Glomerellales</taxon>
        <taxon>Glomerellaceae</taxon>
        <taxon>Colletotrichum</taxon>
        <taxon>Colletotrichum truncatum species complex</taxon>
    </lineage>
</organism>
<name>A0ACC3YR61_COLTU</name>